<organism evidence="1 2">
    <name type="scientific">Wenjunlia tyrosinilytica</name>
    <dbReference type="NCBI Taxonomy" id="1544741"/>
    <lineage>
        <taxon>Bacteria</taxon>
        <taxon>Bacillati</taxon>
        <taxon>Actinomycetota</taxon>
        <taxon>Actinomycetes</taxon>
        <taxon>Kitasatosporales</taxon>
        <taxon>Streptomycetaceae</taxon>
        <taxon>Wenjunlia</taxon>
    </lineage>
</organism>
<evidence type="ECO:0008006" key="3">
    <source>
        <dbReference type="Google" id="ProtNLM"/>
    </source>
</evidence>
<name>A0A917ZRQ0_9ACTN</name>
<proteinExistence type="predicted"/>
<gene>
    <name evidence="1" type="ORF">GCM10012280_34460</name>
</gene>
<dbReference type="PANTHER" id="PTHR34817">
    <property type="entry name" value="NUCLEOTIDYLTRANSFERASE"/>
    <property type="match status" value="1"/>
</dbReference>
<dbReference type="PANTHER" id="PTHR34817:SF1">
    <property type="entry name" value="NUCLEOTIDYLTRANSFERASE"/>
    <property type="match status" value="1"/>
</dbReference>
<sequence>MNVLLSGIVGSTAYGLAHEGSDIDRLGVFAAPTHAFHGLHRPPESHVTTVPDSTLHEAAKWCRLALGGNPTVMELVWLPEDLYEMRTAFGDELIGLRRSLLGRGRVRNAYFGYATQQFRKLQSRRSGASSPEVRGRMEKHARHLIRLLEQGQELHSTGELTIRLPDPERVRDLGAWIADRPERAEDFLSRAEHLFDQPGVLPEQPDERPAQDWLLRVRAAYYTPEPVGEAVRSA</sequence>
<evidence type="ECO:0000313" key="2">
    <source>
        <dbReference type="Proteomes" id="UP000641932"/>
    </source>
</evidence>
<evidence type="ECO:0000313" key="1">
    <source>
        <dbReference type="EMBL" id="GGO89985.1"/>
    </source>
</evidence>
<keyword evidence="2" id="KW-1185">Reference proteome</keyword>
<dbReference type="Proteomes" id="UP000641932">
    <property type="component" value="Unassembled WGS sequence"/>
</dbReference>
<accession>A0A917ZRQ0</accession>
<dbReference type="EMBL" id="BMMS01000014">
    <property type="protein sequence ID" value="GGO89985.1"/>
    <property type="molecule type" value="Genomic_DNA"/>
</dbReference>
<protein>
    <recommendedName>
        <fullName evidence="3">Nucleotidyltransferase</fullName>
    </recommendedName>
</protein>
<reference evidence="1" key="1">
    <citation type="journal article" date="2014" name="Int. J. Syst. Evol. Microbiol.">
        <title>Complete genome sequence of Corynebacterium casei LMG S-19264T (=DSM 44701T), isolated from a smear-ripened cheese.</title>
        <authorList>
            <consortium name="US DOE Joint Genome Institute (JGI-PGF)"/>
            <person name="Walter F."/>
            <person name="Albersmeier A."/>
            <person name="Kalinowski J."/>
            <person name="Ruckert C."/>
        </authorList>
    </citation>
    <scope>NUCLEOTIDE SEQUENCE</scope>
    <source>
        <strain evidence="1">CGMCC 4.7201</strain>
    </source>
</reference>
<comment type="caution">
    <text evidence="1">The sequence shown here is derived from an EMBL/GenBank/DDBJ whole genome shotgun (WGS) entry which is preliminary data.</text>
</comment>
<dbReference type="InterPro" id="IPR018775">
    <property type="entry name" value="RlaP"/>
</dbReference>
<dbReference type="AlphaFoldDB" id="A0A917ZRQ0"/>
<reference evidence="1" key="2">
    <citation type="submission" date="2020-09" db="EMBL/GenBank/DDBJ databases">
        <authorList>
            <person name="Sun Q."/>
            <person name="Zhou Y."/>
        </authorList>
    </citation>
    <scope>NUCLEOTIDE SEQUENCE</scope>
    <source>
        <strain evidence="1">CGMCC 4.7201</strain>
    </source>
</reference>
<dbReference type="Pfam" id="PF10127">
    <property type="entry name" value="RlaP"/>
    <property type="match status" value="1"/>
</dbReference>